<evidence type="ECO:0000256" key="8">
    <source>
        <dbReference type="ARBA" id="ARBA00048428"/>
    </source>
</evidence>
<dbReference type="Proteomes" id="UP000034952">
    <property type="component" value="Unassembled WGS sequence"/>
</dbReference>
<sequence length="175" mass="19359">MFSNPEQNVAQLGLREGMRVADFGAGTGAYSLAASKHVGHTGHVYAIEVQKDLVKKLESEIKESMVKNVECIWGNIEKIHGTKVADHSMDAVIVANVLFQADDKLGLLDEVRRILKKDGKVLLVEWLSSFSGMGPSPEHVVEPNMATDLFTKRGFSFVEKITTNPHHYGIIFSHE</sequence>
<dbReference type="EMBL" id="LBPY01000001">
    <property type="protein sequence ID" value="KKP66975.1"/>
    <property type="molecule type" value="Genomic_DNA"/>
</dbReference>
<evidence type="ECO:0000256" key="7">
    <source>
        <dbReference type="ARBA" id="ARBA00047943"/>
    </source>
</evidence>
<evidence type="ECO:0000259" key="9">
    <source>
        <dbReference type="Pfam" id="PF13847"/>
    </source>
</evidence>
<comment type="catalytic activity">
    <reaction evidence="8">
        <text>arsenic triglutathione + 3 [thioredoxin]-dithiol + 3 S-adenosyl-L-methionine = trimethylarsine + 3 [thioredoxin]-disulfide + 3 glutathione + 3 S-adenosyl-L-homocysteine + 3 H(+)</text>
        <dbReference type="Rhea" id="RHEA:69432"/>
        <dbReference type="Rhea" id="RHEA-COMP:10698"/>
        <dbReference type="Rhea" id="RHEA-COMP:10700"/>
        <dbReference type="ChEBI" id="CHEBI:15378"/>
        <dbReference type="ChEBI" id="CHEBI:27130"/>
        <dbReference type="ChEBI" id="CHEBI:29950"/>
        <dbReference type="ChEBI" id="CHEBI:50058"/>
        <dbReference type="ChEBI" id="CHEBI:57856"/>
        <dbReference type="ChEBI" id="CHEBI:57925"/>
        <dbReference type="ChEBI" id="CHEBI:59789"/>
        <dbReference type="ChEBI" id="CHEBI:183640"/>
        <dbReference type="EC" id="2.1.1.137"/>
    </reaction>
</comment>
<evidence type="ECO:0000256" key="1">
    <source>
        <dbReference type="ARBA" id="ARBA00022679"/>
    </source>
</evidence>
<comment type="catalytic activity">
    <reaction evidence="6">
        <text>arsenic triglutathione + [thioredoxin]-dithiol + S-adenosyl-L-methionine + 2 H2O = methylarsonous acid + [thioredoxin]-disulfide + 3 glutathione + S-adenosyl-L-homocysteine + H(+)</text>
        <dbReference type="Rhea" id="RHEA:69460"/>
        <dbReference type="Rhea" id="RHEA-COMP:10698"/>
        <dbReference type="Rhea" id="RHEA-COMP:10700"/>
        <dbReference type="ChEBI" id="CHEBI:15377"/>
        <dbReference type="ChEBI" id="CHEBI:15378"/>
        <dbReference type="ChEBI" id="CHEBI:17826"/>
        <dbReference type="ChEBI" id="CHEBI:29950"/>
        <dbReference type="ChEBI" id="CHEBI:50058"/>
        <dbReference type="ChEBI" id="CHEBI:57856"/>
        <dbReference type="ChEBI" id="CHEBI:57925"/>
        <dbReference type="ChEBI" id="CHEBI:59789"/>
        <dbReference type="ChEBI" id="CHEBI:183640"/>
        <dbReference type="EC" id="2.1.1.137"/>
    </reaction>
</comment>
<dbReference type="InterPro" id="IPR026669">
    <property type="entry name" value="Arsenite_MeTrfase-like"/>
</dbReference>
<dbReference type="PANTHER" id="PTHR43675">
    <property type="entry name" value="ARSENITE METHYLTRANSFERASE"/>
    <property type="match status" value="1"/>
</dbReference>
<gene>
    <name evidence="10" type="ORF">UR64_C0001G0054</name>
</gene>
<dbReference type="AlphaFoldDB" id="A0A0G0DVB7"/>
<evidence type="ECO:0000256" key="4">
    <source>
        <dbReference type="ARBA" id="ARBA00034521"/>
    </source>
</evidence>
<reference evidence="10 11" key="1">
    <citation type="journal article" date="2015" name="Nature">
        <title>rRNA introns, odd ribosomes, and small enigmatic genomes across a large radiation of phyla.</title>
        <authorList>
            <person name="Brown C.T."/>
            <person name="Hug L.A."/>
            <person name="Thomas B.C."/>
            <person name="Sharon I."/>
            <person name="Castelle C.J."/>
            <person name="Singh A."/>
            <person name="Wilkins M.J."/>
            <person name="Williams K.H."/>
            <person name="Banfield J.F."/>
        </authorList>
    </citation>
    <scope>NUCLEOTIDE SEQUENCE [LARGE SCALE GENOMIC DNA]</scope>
</reference>
<dbReference type="CDD" id="cd02440">
    <property type="entry name" value="AdoMet_MTases"/>
    <property type="match status" value="1"/>
</dbReference>
<dbReference type="InterPro" id="IPR025714">
    <property type="entry name" value="Methyltranfer_dom"/>
</dbReference>
<evidence type="ECO:0000313" key="10">
    <source>
        <dbReference type="EMBL" id="KKP66975.1"/>
    </source>
</evidence>
<protein>
    <recommendedName>
        <fullName evidence="5">Arsenite methyltransferase</fullName>
        <ecNumber evidence="4">2.1.1.137</ecNumber>
    </recommendedName>
</protein>
<name>A0A0G0DVB7_9BACT</name>
<comment type="catalytic activity">
    <reaction evidence="7">
        <text>arsenic triglutathione + 2 [thioredoxin]-dithiol + 2 S-adenosyl-L-methionine + H2O = dimethylarsinous acid + 2 [thioredoxin]-disulfide + 3 glutathione + 2 S-adenosyl-L-homocysteine + 2 H(+)</text>
        <dbReference type="Rhea" id="RHEA:69464"/>
        <dbReference type="Rhea" id="RHEA-COMP:10698"/>
        <dbReference type="Rhea" id="RHEA-COMP:10700"/>
        <dbReference type="ChEBI" id="CHEBI:15377"/>
        <dbReference type="ChEBI" id="CHEBI:15378"/>
        <dbReference type="ChEBI" id="CHEBI:23808"/>
        <dbReference type="ChEBI" id="CHEBI:29950"/>
        <dbReference type="ChEBI" id="CHEBI:50058"/>
        <dbReference type="ChEBI" id="CHEBI:57856"/>
        <dbReference type="ChEBI" id="CHEBI:57925"/>
        <dbReference type="ChEBI" id="CHEBI:59789"/>
        <dbReference type="ChEBI" id="CHEBI:183640"/>
        <dbReference type="EC" id="2.1.1.137"/>
    </reaction>
</comment>
<evidence type="ECO:0000256" key="5">
    <source>
        <dbReference type="ARBA" id="ARBA00034545"/>
    </source>
</evidence>
<dbReference type="Pfam" id="PF13847">
    <property type="entry name" value="Methyltransf_31"/>
    <property type="match status" value="1"/>
</dbReference>
<dbReference type="GO" id="GO:0032259">
    <property type="term" value="P:methylation"/>
    <property type="evidence" value="ECO:0007669"/>
    <property type="project" value="UniProtKB-KW"/>
</dbReference>
<dbReference type="EC" id="2.1.1.137" evidence="4"/>
<evidence type="ECO:0000313" key="11">
    <source>
        <dbReference type="Proteomes" id="UP000034952"/>
    </source>
</evidence>
<comment type="caution">
    <text evidence="10">The sequence shown here is derived from an EMBL/GenBank/DDBJ whole genome shotgun (WGS) entry which is preliminary data.</text>
</comment>
<dbReference type="Gene3D" id="3.40.50.150">
    <property type="entry name" value="Vaccinia Virus protein VP39"/>
    <property type="match status" value="1"/>
</dbReference>
<keyword evidence="2" id="KW-0949">S-adenosyl-L-methionine</keyword>
<comment type="similarity">
    <text evidence="3">Belongs to the methyltransferase superfamily. Arsenite methyltransferase family.</text>
</comment>
<dbReference type="InterPro" id="IPR029063">
    <property type="entry name" value="SAM-dependent_MTases_sf"/>
</dbReference>
<evidence type="ECO:0000256" key="6">
    <source>
        <dbReference type="ARBA" id="ARBA00047941"/>
    </source>
</evidence>
<feature type="domain" description="Methyltransferase" evidence="9">
    <location>
        <begin position="15"/>
        <end position="123"/>
    </location>
</feature>
<organism evidence="10 11">
    <name type="scientific">Candidatus Nomurabacteria bacterium GW2011_GWE1_35_16</name>
    <dbReference type="NCBI Taxonomy" id="1618761"/>
    <lineage>
        <taxon>Bacteria</taxon>
        <taxon>Candidatus Nomuraibacteriota</taxon>
    </lineage>
</organism>
<dbReference type="PANTHER" id="PTHR43675:SF8">
    <property type="entry name" value="ARSENITE METHYLTRANSFERASE"/>
    <property type="match status" value="1"/>
</dbReference>
<dbReference type="SUPFAM" id="SSF53335">
    <property type="entry name" value="S-adenosyl-L-methionine-dependent methyltransferases"/>
    <property type="match status" value="1"/>
</dbReference>
<evidence type="ECO:0000256" key="2">
    <source>
        <dbReference type="ARBA" id="ARBA00022691"/>
    </source>
</evidence>
<proteinExistence type="inferred from homology"/>
<keyword evidence="10" id="KW-0489">Methyltransferase</keyword>
<evidence type="ECO:0000256" key="3">
    <source>
        <dbReference type="ARBA" id="ARBA00034487"/>
    </source>
</evidence>
<keyword evidence="1 10" id="KW-0808">Transferase</keyword>
<dbReference type="GO" id="GO:0030791">
    <property type="term" value="F:arsenite methyltransferase activity"/>
    <property type="evidence" value="ECO:0007669"/>
    <property type="project" value="UniProtKB-EC"/>
</dbReference>
<accession>A0A0G0DVB7</accession>